<accession>A0AAV7X5D3</accession>
<name>A0AAV7X5D3_9NEOP</name>
<dbReference type="EMBL" id="JAPTSV010000871">
    <property type="protein sequence ID" value="KAJ1518835.1"/>
    <property type="molecule type" value="Genomic_DNA"/>
</dbReference>
<dbReference type="Proteomes" id="UP001075354">
    <property type="component" value="Unassembled WGS sequence"/>
</dbReference>
<protein>
    <submittedName>
        <fullName evidence="1">Uncharacterized protein</fullName>
    </submittedName>
</protein>
<organism evidence="1 2">
    <name type="scientific">Megalurothrips usitatus</name>
    <name type="common">bean blossom thrips</name>
    <dbReference type="NCBI Taxonomy" id="439358"/>
    <lineage>
        <taxon>Eukaryota</taxon>
        <taxon>Metazoa</taxon>
        <taxon>Ecdysozoa</taxon>
        <taxon>Arthropoda</taxon>
        <taxon>Hexapoda</taxon>
        <taxon>Insecta</taxon>
        <taxon>Pterygota</taxon>
        <taxon>Neoptera</taxon>
        <taxon>Paraneoptera</taxon>
        <taxon>Thysanoptera</taxon>
        <taxon>Terebrantia</taxon>
        <taxon>Thripoidea</taxon>
        <taxon>Thripidae</taxon>
        <taxon>Megalurothrips</taxon>
    </lineage>
</organism>
<evidence type="ECO:0000313" key="2">
    <source>
        <dbReference type="Proteomes" id="UP001075354"/>
    </source>
</evidence>
<evidence type="ECO:0000313" key="1">
    <source>
        <dbReference type="EMBL" id="KAJ1518835.1"/>
    </source>
</evidence>
<comment type="caution">
    <text evidence="1">The sequence shown here is derived from an EMBL/GenBank/DDBJ whole genome shotgun (WGS) entry which is preliminary data.</text>
</comment>
<keyword evidence="2" id="KW-1185">Reference proteome</keyword>
<gene>
    <name evidence="1" type="ORF">ONE63_011539</name>
</gene>
<reference evidence="1" key="1">
    <citation type="submission" date="2022-12" db="EMBL/GenBank/DDBJ databases">
        <title>Chromosome-level genome assembly of the bean flower thrips Megalurothrips usitatus.</title>
        <authorList>
            <person name="Ma L."/>
            <person name="Liu Q."/>
            <person name="Li H."/>
            <person name="Cai W."/>
        </authorList>
    </citation>
    <scope>NUCLEOTIDE SEQUENCE</scope>
    <source>
        <strain evidence="1">Cailab_2022a</strain>
    </source>
</reference>
<sequence length="433" mass="49664">MKLAGKKHFRFMTAFECTLRAGFFHLNLSYDVVVCAALLARDADIDLHTFPLLDETTARSLLSPGSFLKFWPVFQDRQGEIKRNQNSDSELETPVKKRRVLSEREEFIPGICDSESDDNCTDEADTFDPSALEVVADELRKLFAASFQGKTLLASSYNERTDTDRNNIASLIICEELRKLKPSGNISRRRLTLLSRAIPLVFEKEDSLIFYQPFRKVLNVIFTAKGKLNNQYYYWRQKGVKAKILQPLRTTRDYGAAAEVPSSVAVTIPADVEKSLKWLNVNLGPEQYALDHWRLTFKYRMNLLDVRTPNITSVAEYYTRFPVLRQPLAVKLFKQDYDHLYPGTGDNFSINFPKFAAKLLLKLEKDEKLEKTLLDSLQNYLDQGHKTTESQLKAAIDVKVKWLQGFKKPLSFNPFPVIIGKDLQNVEKCLVVI</sequence>
<proteinExistence type="predicted"/>
<dbReference type="AlphaFoldDB" id="A0AAV7X5D3"/>